<name>A0A931ADC3_9ACTN</name>
<dbReference type="InterPro" id="IPR036388">
    <property type="entry name" value="WH-like_DNA-bd_sf"/>
</dbReference>
<dbReference type="GO" id="GO:0006355">
    <property type="term" value="P:regulation of DNA-templated transcription"/>
    <property type="evidence" value="ECO:0007669"/>
    <property type="project" value="InterPro"/>
</dbReference>
<evidence type="ECO:0000256" key="6">
    <source>
        <dbReference type="SAM" id="MobiDB-lite"/>
    </source>
</evidence>
<sequence>MYFKILGPLSVERDGSEIHLRGSLQHVVLAALLLDANRIVPVSRLIEAAWGEAPPETARNQIQIRVSALRRTLGDDAQPYNFFITRPPGYLIKVGPGRLDVADFDELIDRAQQEEPEQAAKTLRKALALWRGPALSNVSSDLVQTIAHGLDERRLLAHEQCIEFELATGFHQQLVAELRGLVQDNPLRERLHGLLMLALYRSGRQAEALQVYRSYRGMLLDTLGLEPGDELRRLELAILNQESELGSFRVATWQTPVPKQLPPVISHLAGRDAELCRIWSLLDGTRAGAALPIAAVFGRAGVGKTELALQAAHRLAPAYPDGQLYIDLQGGELHPADVLSRFLRALGVSAVPAQAEERGALFRSTIADSRVLILLDNAGSFEQIWPLLPGGAPCAVLITSRHRPIGLPESQVIRLDVLDGQGAVELLTHDIGTRRAALEPEPIRTLAEQCGGLPLALRIAGARLAVRPQWTVQTLVDLLGDSRHLLDVLSHGDLEVRAILDVSYHGLSSEAQKLFRRLALLDSPQSAVWLGAALVGGDDVEGAFAELVEASLLVRRGTSISFTTWYGSTRPSGLRPKRPPSSARSWWSVPVPSSSPWPIRRTSVTTEAVSPSCAARPSTVRRMSP</sequence>
<feature type="domain" description="OmpR/PhoB-type" evidence="7">
    <location>
        <begin position="1"/>
        <end position="94"/>
    </location>
</feature>
<dbReference type="Gene3D" id="1.25.40.10">
    <property type="entry name" value="Tetratricopeptide repeat domain"/>
    <property type="match status" value="1"/>
</dbReference>
<dbReference type="Proteomes" id="UP000605361">
    <property type="component" value="Unassembled WGS sequence"/>
</dbReference>
<dbReference type="Pfam" id="PF00486">
    <property type="entry name" value="Trans_reg_C"/>
    <property type="match status" value="1"/>
</dbReference>
<evidence type="ECO:0000256" key="2">
    <source>
        <dbReference type="ARBA" id="ARBA00023015"/>
    </source>
</evidence>
<comment type="similarity">
    <text evidence="1">Belongs to the AfsR/DnrI/RedD regulatory family.</text>
</comment>
<feature type="region of interest" description="Disordered" evidence="6">
    <location>
        <begin position="569"/>
        <end position="625"/>
    </location>
</feature>
<dbReference type="PRINTS" id="PR00364">
    <property type="entry name" value="DISEASERSIST"/>
</dbReference>
<dbReference type="SMART" id="SM01043">
    <property type="entry name" value="BTAD"/>
    <property type="match status" value="1"/>
</dbReference>
<dbReference type="GO" id="GO:0043531">
    <property type="term" value="F:ADP binding"/>
    <property type="evidence" value="ECO:0007669"/>
    <property type="project" value="InterPro"/>
</dbReference>
<dbReference type="Gene3D" id="3.40.50.300">
    <property type="entry name" value="P-loop containing nucleotide triphosphate hydrolases"/>
    <property type="match status" value="1"/>
</dbReference>
<dbReference type="InterPro" id="IPR001867">
    <property type="entry name" value="OmpR/PhoB-type_DNA-bd"/>
</dbReference>
<evidence type="ECO:0000256" key="5">
    <source>
        <dbReference type="PROSITE-ProRule" id="PRU01091"/>
    </source>
</evidence>
<proteinExistence type="inferred from homology"/>
<keyword evidence="3 5" id="KW-0238">DNA-binding</keyword>
<dbReference type="SUPFAM" id="SSF46894">
    <property type="entry name" value="C-terminal effector domain of the bipartite response regulators"/>
    <property type="match status" value="1"/>
</dbReference>
<dbReference type="PANTHER" id="PTHR35807:SF1">
    <property type="entry name" value="TRANSCRIPTIONAL REGULATOR REDD"/>
    <property type="match status" value="1"/>
</dbReference>
<evidence type="ECO:0000313" key="8">
    <source>
        <dbReference type="EMBL" id="MBF8190691.1"/>
    </source>
</evidence>
<gene>
    <name evidence="8" type="ORF">ITP53_34270</name>
</gene>
<dbReference type="SMART" id="SM00862">
    <property type="entry name" value="Trans_reg_C"/>
    <property type="match status" value="1"/>
</dbReference>
<dbReference type="InterPro" id="IPR016032">
    <property type="entry name" value="Sig_transdc_resp-reg_C-effctor"/>
</dbReference>
<dbReference type="SMART" id="SM00382">
    <property type="entry name" value="AAA"/>
    <property type="match status" value="1"/>
</dbReference>
<dbReference type="GO" id="GO:0000160">
    <property type="term" value="P:phosphorelay signal transduction system"/>
    <property type="evidence" value="ECO:0007669"/>
    <property type="project" value="InterPro"/>
</dbReference>
<dbReference type="AlphaFoldDB" id="A0A931ADC3"/>
<keyword evidence="9" id="KW-1185">Reference proteome</keyword>
<dbReference type="InterPro" id="IPR049945">
    <property type="entry name" value="AAA_22"/>
</dbReference>
<dbReference type="SUPFAM" id="SSF48452">
    <property type="entry name" value="TPR-like"/>
    <property type="match status" value="1"/>
</dbReference>
<dbReference type="EMBL" id="JADOGI010000131">
    <property type="protein sequence ID" value="MBF8190691.1"/>
    <property type="molecule type" value="Genomic_DNA"/>
</dbReference>
<dbReference type="InterPro" id="IPR027417">
    <property type="entry name" value="P-loop_NTPase"/>
</dbReference>
<dbReference type="InterPro" id="IPR051677">
    <property type="entry name" value="AfsR-DnrI-RedD_regulator"/>
</dbReference>
<comment type="caution">
    <text evidence="8">The sequence shown here is derived from an EMBL/GenBank/DDBJ whole genome shotgun (WGS) entry which is preliminary data.</text>
</comment>
<feature type="DNA-binding region" description="OmpR/PhoB-type" evidence="5">
    <location>
        <begin position="1"/>
        <end position="94"/>
    </location>
</feature>
<dbReference type="GO" id="GO:0003677">
    <property type="term" value="F:DNA binding"/>
    <property type="evidence" value="ECO:0007669"/>
    <property type="project" value="UniProtKB-UniRule"/>
</dbReference>
<dbReference type="Pfam" id="PF13401">
    <property type="entry name" value="AAA_22"/>
    <property type="match status" value="1"/>
</dbReference>
<dbReference type="InterPro" id="IPR003593">
    <property type="entry name" value="AAA+_ATPase"/>
</dbReference>
<reference evidence="8" key="1">
    <citation type="submission" date="2020-11" db="EMBL/GenBank/DDBJ databases">
        <title>Whole-genome analyses of Nonomuraea sp. K274.</title>
        <authorList>
            <person name="Veyisoglu A."/>
        </authorList>
    </citation>
    <scope>NUCLEOTIDE SEQUENCE</scope>
    <source>
        <strain evidence="8">K274</strain>
    </source>
</reference>
<evidence type="ECO:0000313" key="9">
    <source>
        <dbReference type="Proteomes" id="UP000605361"/>
    </source>
</evidence>
<dbReference type="Gene3D" id="1.10.10.10">
    <property type="entry name" value="Winged helix-like DNA-binding domain superfamily/Winged helix DNA-binding domain"/>
    <property type="match status" value="1"/>
</dbReference>
<dbReference type="CDD" id="cd15831">
    <property type="entry name" value="BTAD"/>
    <property type="match status" value="1"/>
</dbReference>
<protein>
    <submittedName>
        <fullName evidence="8">Winged helix-turn-helix domain-containing protein</fullName>
    </submittedName>
</protein>
<evidence type="ECO:0000256" key="4">
    <source>
        <dbReference type="ARBA" id="ARBA00023163"/>
    </source>
</evidence>
<organism evidence="8 9">
    <name type="scientific">Nonomuraea cypriaca</name>
    <dbReference type="NCBI Taxonomy" id="1187855"/>
    <lineage>
        <taxon>Bacteria</taxon>
        <taxon>Bacillati</taxon>
        <taxon>Actinomycetota</taxon>
        <taxon>Actinomycetes</taxon>
        <taxon>Streptosporangiales</taxon>
        <taxon>Streptosporangiaceae</taxon>
        <taxon>Nonomuraea</taxon>
    </lineage>
</organism>
<keyword evidence="2" id="KW-0805">Transcription regulation</keyword>
<dbReference type="PROSITE" id="PS51755">
    <property type="entry name" value="OMPR_PHOB"/>
    <property type="match status" value="1"/>
</dbReference>
<dbReference type="Pfam" id="PF03704">
    <property type="entry name" value="BTAD"/>
    <property type="match status" value="1"/>
</dbReference>
<dbReference type="InterPro" id="IPR011990">
    <property type="entry name" value="TPR-like_helical_dom_sf"/>
</dbReference>
<evidence type="ECO:0000256" key="1">
    <source>
        <dbReference type="ARBA" id="ARBA00005820"/>
    </source>
</evidence>
<dbReference type="InterPro" id="IPR005158">
    <property type="entry name" value="BTAD"/>
</dbReference>
<evidence type="ECO:0000259" key="7">
    <source>
        <dbReference type="PROSITE" id="PS51755"/>
    </source>
</evidence>
<dbReference type="RefSeq" id="WP_195899610.1">
    <property type="nucleotide sequence ID" value="NZ_JADOGI010000131.1"/>
</dbReference>
<evidence type="ECO:0000256" key="3">
    <source>
        <dbReference type="ARBA" id="ARBA00023125"/>
    </source>
</evidence>
<dbReference type="PANTHER" id="PTHR35807">
    <property type="entry name" value="TRANSCRIPTIONAL REGULATOR REDD-RELATED"/>
    <property type="match status" value="1"/>
</dbReference>
<keyword evidence="4" id="KW-0804">Transcription</keyword>
<dbReference type="SUPFAM" id="SSF52540">
    <property type="entry name" value="P-loop containing nucleoside triphosphate hydrolases"/>
    <property type="match status" value="1"/>
</dbReference>
<accession>A0A931ADC3</accession>
<feature type="compositionally biased region" description="Low complexity" evidence="6">
    <location>
        <begin position="580"/>
        <end position="601"/>
    </location>
</feature>